<accession>A0A4V3DVT5</accession>
<comment type="cofactor">
    <cofactor evidence="7">
        <name>Mg(2+)</name>
        <dbReference type="ChEBI" id="CHEBI:18420"/>
    </cofactor>
</comment>
<gene>
    <name evidence="7" type="primary">glnE</name>
    <name evidence="10" type="ORF">DFP86_102101</name>
</gene>
<evidence type="ECO:0000256" key="4">
    <source>
        <dbReference type="ARBA" id="ARBA00022840"/>
    </source>
</evidence>
<keyword evidence="11" id="KW-1185">Reference proteome</keyword>
<dbReference type="GO" id="GO:0000287">
    <property type="term" value="F:magnesium ion binding"/>
    <property type="evidence" value="ECO:0007669"/>
    <property type="project" value="UniProtKB-UniRule"/>
</dbReference>
<keyword evidence="4 7" id="KW-0067">ATP-binding</keyword>
<dbReference type="OrthoDB" id="9759366at2"/>
<dbReference type="AlphaFoldDB" id="A0A4V3DVT5"/>
<dbReference type="NCBIfam" id="NF008292">
    <property type="entry name" value="PRK11072.1"/>
    <property type="match status" value="1"/>
</dbReference>
<dbReference type="InterPro" id="IPR023057">
    <property type="entry name" value="GlnE"/>
</dbReference>
<feature type="domain" description="Glutamate-ammonia ligase adenylyltransferase repeated" evidence="8">
    <location>
        <begin position="11"/>
        <end position="243"/>
    </location>
</feature>
<dbReference type="GO" id="GO:0000820">
    <property type="term" value="P:regulation of glutamine family amino acid metabolic process"/>
    <property type="evidence" value="ECO:0007669"/>
    <property type="project" value="UniProtKB-UniRule"/>
</dbReference>
<dbReference type="EMBL" id="SNZP01000002">
    <property type="protein sequence ID" value="TDR81989.1"/>
    <property type="molecule type" value="Genomic_DNA"/>
</dbReference>
<dbReference type="CDD" id="cd05401">
    <property type="entry name" value="NT_GlnE_GlnD_like"/>
    <property type="match status" value="2"/>
</dbReference>
<dbReference type="GO" id="GO:0008882">
    <property type="term" value="F:[glutamate-ammonia-ligase] adenylyltransferase activity"/>
    <property type="evidence" value="ECO:0007669"/>
    <property type="project" value="UniProtKB-UniRule"/>
</dbReference>
<comment type="caution">
    <text evidence="10">The sequence shown here is derived from an EMBL/GenBank/DDBJ whole genome shotgun (WGS) entry which is preliminary data.</text>
</comment>
<proteinExistence type="inferred from homology"/>
<dbReference type="HAMAP" id="MF_00802">
    <property type="entry name" value="GlnE"/>
    <property type="match status" value="1"/>
</dbReference>
<dbReference type="EC" id="2.7.7.42" evidence="7"/>
<dbReference type="InterPro" id="IPR013546">
    <property type="entry name" value="PII_UdlTrfase/GS_AdlTrfase"/>
</dbReference>
<dbReference type="SUPFAM" id="SSF81593">
    <property type="entry name" value="Nucleotidyltransferase substrate binding subunit/domain"/>
    <property type="match status" value="2"/>
</dbReference>
<dbReference type="PANTHER" id="PTHR30621:SF0">
    <property type="entry name" value="BIFUNCTIONAL GLUTAMINE SYNTHETASE ADENYLYLTRANSFERASE_ADENYLYL-REMOVING ENZYME"/>
    <property type="match status" value="1"/>
</dbReference>
<name>A0A4V3DVT5_9NEIS</name>
<feature type="domain" description="Glutamate-ammonia ligase adenylyltransferase repeated" evidence="8">
    <location>
        <begin position="519"/>
        <end position="754"/>
    </location>
</feature>
<keyword evidence="1 7" id="KW-0808">Transferase</keyword>
<reference evidence="10 11" key="1">
    <citation type="submission" date="2019-03" db="EMBL/GenBank/DDBJ databases">
        <title>Genomic Encyclopedia of Type Strains, Phase III (KMG-III): the genomes of soil and plant-associated and newly described type strains.</title>
        <authorList>
            <person name="Whitman W."/>
        </authorList>
    </citation>
    <scope>NUCLEOTIDE SEQUENCE [LARGE SCALE GENOMIC DNA]</scope>
    <source>
        <strain evidence="10 11">CECT 8976</strain>
    </source>
</reference>
<comment type="catalytic activity">
    <reaction evidence="7">
        <text>[glutamine synthetase]-L-tyrosine + ATP = [glutamine synthetase]-O(4)-(5'-adenylyl)-L-tyrosine + diphosphate</text>
        <dbReference type="Rhea" id="RHEA:18589"/>
        <dbReference type="Rhea" id="RHEA-COMP:10660"/>
        <dbReference type="Rhea" id="RHEA-COMP:10661"/>
        <dbReference type="ChEBI" id="CHEBI:30616"/>
        <dbReference type="ChEBI" id="CHEBI:33019"/>
        <dbReference type="ChEBI" id="CHEBI:46858"/>
        <dbReference type="ChEBI" id="CHEBI:83624"/>
        <dbReference type="EC" id="2.7.7.42"/>
    </reaction>
</comment>
<feature type="region of interest" description="Adenylyl removase" evidence="7">
    <location>
        <begin position="1"/>
        <end position="412"/>
    </location>
</feature>
<dbReference type="Gene3D" id="1.20.120.1510">
    <property type="match status" value="1"/>
</dbReference>
<dbReference type="Pfam" id="PF03710">
    <property type="entry name" value="GlnE"/>
    <property type="match status" value="2"/>
</dbReference>
<evidence type="ECO:0000256" key="7">
    <source>
        <dbReference type="HAMAP-Rule" id="MF_00802"/>
    </source>
</evidence>
<comment type="function">
    <text evidence="7">Involved in the regulation of glutamine synthetase GlnA, a key enzyme in the process to assimilate ammonia. When cellular nitrogen levels are high, the C-terminal adenylyl transferase (AT) inactivates GlnA by covalent transfer of an adenylyl group from ATP to specific tyrosine residue of GlnA, thus reducing its activity. Conversely, when nitrogen levels are low, the N-terminal adenylyl removase (AR) activates GlnA by removing the adenylyl group by phosphorolysis, increasing its activity. The regulatory region of GlnE binds the signal transduction protein PII (GlnB) which indicates the nitrogen status of the cell.</text>
</comment>
<organism evidence="10 11">
    <name type="scientific">Paludibacterium purpuratum</name>
    <dbReference type="NCBI Taxonomy" id="1144873"/>
    <lineage>
        <taxon>Bacteria</taxon>
        <taxon>Pseudomonadati</taxon>
        <taxon>Pseudomonadota</taxon>
        <taxon>Betaproteobacteria</taxon>
        <taxon>Neisseriales</taxon>
        <taxon>Chromobacteriaceae</taxon>
        <taxon>Paludibacterium</taxon>
    </lineage>
</organism>
<keyword evidence="2 7" id="KW-0548">Nucleotidyltransferase</keyword>
<keyword evidence="6 7" id="KW-0511">Multifunctional enzyme</keyword>
<dbReference type="Proteomes" id="UP000295611">
    <property type="component" value="Unassembled WGS sequence"/>
</dbReference>
<dbReference type="Gene3D" id="3.30.460.10">
    <property type="entry name" value="Beta Polymerase, domain 2"/>
    <property type="match status" value="2"/>
</dbReference>
<evidence type="ECO:0000256" key="6">
    <source>
        <dbReference type="ARBA" id="ARBA00023268"/>
    </source>
</evidence>
<evidence type="ECO:0000259" key="8">
    <source>
        <dbReference type="Pfam" id="PF03710"/>
    </source>
</evidence>
<keyword evidence="10" id="KW-0436">Ligase</keyword>
<dbReference type="GO" id="GO:0016874">
    <property type="term" value="F:ligase activity"/>
    <property type="evidence" value="ECO:0007669"/>
    <property type="project" value="UniProtKB-KW"/>
</dbReference>
<keyword evidence="3 7" id="KW-0547">Nucleotide-binding</keyword>
<dbReference type="RefSeq" id="WP_133678425.1">
    <property type="nucleotide sequence ID" value="NZ_SNZP01000002.1"/>
</dbReference>
<comment type="similarity">
    <text evidence="7">Belongs to the GlnE family.</text>
</comment>
<evidence type="ECO:0000313" key="10">
    <source>
        <dbReference type="EMBL" id="TDR81989.1"/>
    </source>
</evidence>
<evidence type="ECO:0000256" key="1">
    <source>
        <dbReference type="ARBA" id="ARBA00022679"/>
    </source>
</evidence>
<evidence type="ECO:0000256" key="3">
    <source>
        <dbReference type="ARBA" id="ARBA00022741"/>
    </source>
</evidence>
<dbReference type="EC" id="2.7.7.89" evidence="7"/>
<protein>
    <recommendedName>
        <fullName evidence="7">Bifunctional glutamine synthetase adenylyltransferase/adenylyl-removing enzyme</fullName>
    </recommendedName>
    <alternativeName>
        <fullName evidence="7">ATP:glutamine synthetase adenylyltransferase</fullName>
    </alternativeName>
    <alternativeName>
        <fullName evidence="7">ATase</fullName>
    </alternativeName>
    <domain>
        <recommendedName>
            <fullName evidence="7">Glutamine synthetase adenylyl-L-tyrosine phosphorylase</fullName>
            <ecNumber evidence="7">2.7.7.89</ecNumber>
        </recommendedName>
        <alternativeName>
            <fullName evidence="7">Adenylyl removase</fullName>
            <shortName evidence="7">AR</shortName>
            <shortName evidence="7">AT-N</shortName>
        </alternativeName>
    </domain>
    <domain>
        <recommendedName>
            <fullName evidence="7">Glutamine synthetase adenylyl transferase</fullName>
            <ecNumber evidence="7">2.7.7.42</ecNumber>
        </recommendedName>
        <alternativeName>
            <fullName evidence="7">Adenylyl transferase</fullName>
            <shortName evidence="7">AT</shortName>
            <shortName evidence="7">AT-C</shortName>
        </alternativeName>
    </domain>
</protein>
<dbReference type="GO" id="GO:0005829">
    <property type="term" value="C:cytosol"/>
    <property type="evidence" value="ECO:0007669"/>
    <property type="project" value="TreeGrafter"/>
</dbReference>
<dbReference type="GO" id="GO:0005524">
    <property type="term" value="F:ATP binding"/>
    <property type="evidence" value="ECO:0007669"/>
    <property type="project" value="UniProtKB-UniRule"/>
</dbReference>
<dbReference type="FunFam" id="1.20.120.330:FF:000005">
    <property type="entry name" value="Bifunctional glutamine synthetase adenylyltransferase/adenylyl-removing enzyme"/>
    <property type="match status" value="1"/>
</dbReference>
<dbReference type="FunFam" id="3.30.460.10:FF:000009">
    <property type="entry name" value="Bifunctional glutamine synthetase adenylyltransferase/adenylyl-removing enzyme"/>
    <property type="match status" value="1"/>
</dbReference>
<dbReference type="InterPro" id="IPR043519">
    <property type="entry name" value="NT_sf"/>
</dbReference>
<dbReference type="Pfam" id="PF08335">
    <property type="entry name" value="GlnD_UR_UTase"/>
    <property type="match status" value="2"/>
</dbReference>
<dbReference type="InterPro" id="IPR005190">
    <property type="entry name" value="GlnE_rpt_dom"/>
</dbReference>
<feature type="domain" description="PII-uridylyltransferase/Glutamine-synthetase adenylyltransferase" evidence="9">
    <location>
        <begin position="270"/>
        <end position="408"/>
    </location>
</feature>
<keyword evidence="5 7" id="KW-0460">Magnesium</keyword>
<evidence type="ECO:0000256" key="5">
    <source>
        <dbReference type="ARBA" id="ARBA00022842"/>
    </source>
</evidence>
<evidence type="ECO:0000313" key="11">
    <source>
        <dbReference type="Proteomes" id="UP000295611"/>
    </source>
</evidence>
<comment type="catalytic activity">
    <reaction evidence="7">
        <text>[glutamine synthetase]-O(4)-(5'-adenylyl)-L-tyrosine + phosphate = [glutamine synthetase]-L-tyrosine + ADP</text>
        <dbReference type="Rhea" id="RHEA:43716"/>
        <dbReference type="Rhea" id="RHEA-COMP:10660"/>
        <dbReference type="Rhea" id="RHEA-COMP:10661"/>
        <dbReference type="ChEBI" id="CHEBI:43474"/>
        <dbReference type="ChEBI" id="CHEBI:46858"/>
        <dbReference type="ChEBI" id="CHEBI:83624"/>
        <dbReference type="ChEBI" id="CHEBI:456216"/>
        <dbReference type="EC" id="2.7.7.89"/>
    </reaction>
</comment>
<dbReference type="PANTHER" id="PTHR30621">
    <property type="entry name" value="GLUTAMINE SYNTHETASE ADENYLYLTRANSFERASE"/>
    <property type="match status" value="1"/>
</dbReference>
<dbReference type="GO" id="GO:0047388">
    <property type="term" value="F:[glutamine synthetase]-adenylyl-L-tyrosine phosphorylase activity"/>
    <property type="evidence" value="ECO:0007669"/>
    <property type="project" value="UniProtKB-EC"/>
</dbReference>
<dbReference type="Gene3D" id="1.20.120.330">
    <property type="entry name" value="Nucleotidyltransferases domain 2"/>
    <property type="match status" value="2"/>
</dbReference>
<feature type="region of interest" description="Adenylyl transferase" evidence="7">
    <location>
        <begin position="421"/>
        <end position="892"/>
    </location>
</feature>
<feature type="domain" description="PII-uridylyltransferase/Glutamine-synthetase adenylyltransferase" evidence="9">
    <location>
        <begin position="769"/>
        <end position="867"/>
    </location>
</feature>
<evidence type="ECO:0000259" key="9">
    <source>
        <dbReference type="Pfam" id="PF08335"/>
    </source>
</evidence>
<evidence type="ECO:0000256" key="2">
    <source>
        <dbReference type="ARBA" id="ARBA00022695"/>
    </source>
</evidence>
<sequence length="892" mass="99829">MPSNASSASAIARAVRFSRYLSRVLEAHPAEAARLAREVDQPFGAAHMLAFADWPALETPETLAPMLRTLRRAVMARLIARDIGGLATLDEVVDTISALAEFAVRTALPVACRALAHHGEPIGEESGEKQTLIVIGMGKLGGGELNASSDIDLIFIYPENGQTDGPRPISNHEYFCQVGKKLIALLNDVTADGQVFRVDMRLRPYGDSGPLAMSFSALENYLLTQGREWERYAWIKARALTGDVAGLSELVRPFVYRKYLDYNAYGAMRELSSQIRREVARRDLADNIKLGPGGIREIEFIAQVFQLIRGGREKSLQLFGTRQTLARLAELRLQEPSAVQELLEAYTFLRNLEHRLQYVDDQQTQTLPERAEALEQIAASMNFANTDAFLSALARHRRHVTRHFEQVFFLPTETAPDHPLTALWRDIGEGDISPQLTELGFQHPQDVARLLHGLSTSQRYQQMALANRKKFDALIPPLIEVSGHFPNPDATLSRVLTLLEAISRRAPYLALLTEYPQTLQRLASLSSASAWVSTYLTRHPILLDELLDARVLYSPPDWSAIAAQLEQQLADCNGDVEAKMDTLRHMQHAQAFRLVAQDLAGMWTVEALSDELSRLADLILDATLRHAWLDIPTRHVDTPAFAVIGYGKLGGKELGYASDLDVIFLFDDPHPDAPELYARLARKMVTWLTSTTAAGGLYDIDLRLRPNGSSGLLVSTMQAFESYQEKQAWVWEHQALTRARFVAGDRHIGRRFDRARRAILSMPREAARLAEEVRAMRRRMLETHPAEPADVKHARGGLVDIEFIIQHLILAHADKLPALTANTGTIALLAVAAQAGLIPTDLAEAARQTYRYCRRLQHAARLNEARRCEVTAELEQHYRQAWALWQYLFGTD</sequence>
<dbReference type="SUPFAM" id="SSF81301">
    <property type="entry name" value="Nucleotidyltransferase"/>
    <property type="match status" value="2"/>
</dbReference>